<keyword evidence="5" id="KW-1133">Transmembrane helix</keyword>
<evidence type="ECO:0000256" key="10">
    <source>
        <dbReference type="ARBA" id="ARBA00031521"/>
    </source>
</evidence>
<gene>
    <name evidence="13" type="ORF">N7468_000550</name>
</gene>
<sequence length="116" mass="13236">MSRAGLWFKVIAGGIAISIGGPALVQALRPSDEELVKRYNPDLRKRSEEQGDKKAQEFDDYVMKLKEWSKSDKSIWVAAQEELDAKRAQAEAQRVRAKAETQAQREEMRKEMLGEK</sequence>
<dbReference type="AlphaFoldDB" id="A0A9W9PNJ0"/>
<comment type="caution">
    <text evidence="13">The sequence shown here is derived from an EMBL/GenBank/DDBJ whole genome shotgun (WGS) entry which is preliminary data.</text>
</comment>
<evidence type="ECO:0000256" key="4">
    <source>
        <dbReference type="ARBA" id="ARBA00022792"/>
    </source>
</evidence>
<dbReference type="GO" id="GO:0034551">
    <property type="term" value="P:mitochondrial respiratory chain complex III assembly"/>
    <property type="evidence" value="ECO:0007669"/>
    <property type="project" value="TreeGrafter"/>
</dbReference>
<keyword evidence="8 11" id="KW-0143">Chaperone</keyword>
<keyword evidence="6 11" id="KW-0496">Mitochondrion</keyword>
<comment type="subcellular location">
    <subcellularLocation>
        <location evidence="1 11">Mitochondrion inner membrane</location>
        <topology evidence="1 11">Single-pass membrane protein</topology>
    </subcellularLocation>
</comment>
<proteinExistence type="inferred from homology"/>
<evidence type="ECO:0000256" key="6">
    <source>
        <dbReference type="ARBA" id="ARBA00023128"/>
    </source>
</evidence>
<dbReference type="EMBL" id="JAPQKS010000001">
    <property type="protein sequence ID" value="KAJ5249099.1"/>
    <property type="molecule type" value="Genomic_DNA"/>
</dbReference>
<keyword evidence="4 11" id="KW-0999">Mitochondrion inner membrane</keyword>
<evidence type="ECO:0000256" key="12">
    <source>
        <dbReference type="SAM" id="MobiDB-lite"/>
    </source>
</evidence>
<dbReference type="PANTHER" id="PTHR28202">
    <property type="entry name" value="ASSEMBLY FACTOR CBP4"/>
    <property type="match status" value="1"/>
</dbReference>
<dbReference type="Pfam" id="PF07960">
    <property type="entry name" value="CBP4"/>
    <property type="match status" value="1"/>
</dbReference>
<evidence type="ECO:0000256" key="5">
    <source>
        <dbReference type="ARBA" id="ARBA00022989"/>
    </source>
</evidence>
<organism evidence="13 14">
    <name type="scientific">Penicillium chermesinum</name>
    <dbReference type="NCBI Taxonomy" id="63820"/>
    <lineage>
        <taxon>Eukaryota</taxon>
        <taxon>Fungi</taxon>
        <taxon>Dikarya</taxon>
        <taxon>Ascomycota</taxon>
        <taxon>Pezizomycotina</taxon>
        <taxon>Eurotiomycetes</taxon>
        <taxon>Eurotiomycetidae</taxon>
        <taxon>Eurotiales</taxon>
        <taxon>Aspergillaceae</taxon>
        <taxon>Penicillium</taxon>
    </lineage>
</organism>
<dbReference type="InterPro" id="IPR012420">
    <property type="entry name" value="Cbp4"/>
</dbReference>
<keyword evidence="7" id="KW-0472">Membrane</keyword>
<reference evidence="13" key="2">
    <citation type="journal article" date="2023" name="IMA Fungus">
        <title>Comparative genomic study of the Penicillium genus elucidates a diverse pangenome and 15 lateral gene transfer events.</title>
        <authorList>
            <person name="Petersen C."/>
            <person name="Sorensen T."/>
            <person name="Nielsen M.R."/>
            <person name="Sondergaard T.E."/>
            <person name="Sorensen J.L."/>
            <person name="Fitzpatrick D.A."/>
            <person name="Frisvad J.C."/>
            <person name="Nielsen K.L."/>
        </authorList>
    </citation>
    <scope>NUCLEOTIDE SEQUENCE</scope>
    <source>
        <strain evidence="13">IBT 19713</strain>
    </source>
</reference>
<reference evidence="13" key="1">
    <citation type="submission" date="2022-11" db="EMBL/GenBank/DDBJ databases">
        <authorList>
            <person name="Petersen C."/>
        </authorList>
    </citation>
    <scope>NUCLEOTIDE SEQUENCE</scope>
    <source>
        <strain evidence="13">IBT 19713</strain>
    </source>
</reference>
<comment type="similarity">
    <text evidence="2 11">Belongs to the CBP4 family.</text>
</comment>
<evidence type="ECO:0000313" key="13">
    <source>
        <dbReference type="EMBL" id="KAJ5249099.1"/>
    </source>
</evidence>
<evidence type="ECO:0000256" key="8">
    <source>
        <dbReference type="ARBA" id="ARBA00023186"/>
    </source>
</evidence>
<dbReference type="GO" id="GO:0005743">
    <property type="term" value="C:mitochondrial inner membrane"/>
    <property type="evidence" value="ECO:0007669"/>
    <property type="project" value="UniProtKB-SubCell"/>
</dbReference>
<evidence type="ECO:0000256" key="11">
    <source>
        <dbReference type="RuleBase" id="RU368005"/>
    </source>
</evidence>
<evidence type="ECO:0000256" key="9">
    <source>
        <dbReference type="ARBA" id="ARBA00025413"/>
    </source>
</evidence>
<keyword evidence="3" id="KW-0812">Transmembrane</keyword>
<dbReference type="RefSeq" id="XP_058335878.1">
    <property type="nucleotide sequence ID" value="XM_058469847.1"/>
</dbReference>
<accession>A0A9W9PNJ0</accession>
<name>A0A9W9PNJ0_9EURO</name>
<evidence type="ECO:0000256" key="7">
    <source>
        <dbReference type="ARBA" id="ARBA00023136"/>
    </source>
</evidence>
<feature type="region of interest" description="Disordered" evidence="12">
    <location>
        <begin position="95"/>
        <end position="116"/>
    </location>
</feature>
<evidence type="ECO:0000256" key="3">
    <source>
        <dbReference type="ARBA" id="ARBA00022692"/>
    </source>
</evidence>
<protein>
    <recommendedName>
        <fullName evidence="10 11">Cytochrome b mRNA-processing protein 4</fullName>
    </recommendedName>
</protein>
<keyword evidence="14" id="KW-1185">Reference proteome</keyword>
<evidence type="ECO:0000313" key="14">
    <source>
        <dbReference type="Proteomes" id="UP001150941"/>
    </source>
</evidence>
<dbReference type="GeneID" id="83197150"/>
<dbReference type="OrthoDB" id="5576752at2759"/>
<dbReference type="Proteomes" id="UP001150941">
    <property type="component" value="Unassembled WGS sequence"/>
</dbReference>
<dbReference type="PANTHER" id="PTHR28202:SF1">
    <property type="entry name" value="ASSEMBLY FACTOR CBP4"/>
    <property type="match status" value="1"/>
</dbReference>
<evidence type="ECO:0000256" key="2">
    <source>
        <dbReference type="ARBA" id="ARBA00006780"/>
    </source>
</evidence>
<evidence type="ECO:0000256" key="1">
    <source>
        <dbReference type="ARBA" id="ARBA00004434"/>
    </source>
</evidence>
<comment type="function">
    <text evidence="9 11">Essential for the assembly of ubiquinol-cytochrome c reductase. It has a direct effect on the correct occurrence of the Rieske protein, core 4, core 5 and apocytochrome b.</text>
</comment>